<feature type="region of interest" description="Disordered" evidence="1">
    <location>
        <begin position="649"/>
        <end position="668"/>
    </location>
</feature>
<dbReference type="Proteomes" id="UP000195106">
    <property type="component" value="Unassembled WGS sequence"/>
</dbReference>
<protein>
    <recommendedName>
        <fullName evidence="2">Spermatogenesis-associated protein 20-like TRX domain-containing protein</fullName>
    </recommendedName>
</protein>
<gene>
    <name evidence="3" type="ORF">CMsap09_13430</name>
</gene>
<evidence type="ECO:0000259" key="2">
    <source>
        <dbReference type="Pfam" id="PF03190"/>
    </source>
</evidence>
<dbReference type="AlphaFoldDB" id="A0A251XWI7"/>
<dbReference type="SUPFAM" id="SSF52833">
    <property type="entry name" value="Thioredoxin-like"/>
    <property type="match status" value="1"/>
</dbReference>
<dbReference type="SUPFAM" id="SSF48208">
    <property type="entry name" value="Six-hairpin glycosidases"/>
    <property type="match status" value="1"/>
</dbReference>
<comment type="caution">
    <text evidence="3">The sequence shown here is derived from an EMBL/GenBank/DDBJ whole genome shotgun (WGS) entry which is preliminary data.</text>
</comment>
<dbReference type="Gene3D" id="3.40.30.10">
    <property type="entry name" value="Glutaredoxin"/>
    <property type="match status" value="1"/>
</dbReference>
<dbReference type="InterPro" id="IPR024705">
    <property type="entry name" value="Ssp411"/>
</dbReference>
<feature type="domain" description="Spermatogenesis-associated protein 20-like TRX" evidence="2">
    <location>
        <begin position="2"/>
        <end position="163"/>
    </location>
</feature>
<dbReference type="GO" id="GO:0005975">
    <property type="term" value="P:carbohydrate metabolic process"/>
    <property type="evidence" value="ECO:0007669"/>
    <property type="project" value="InterPro"/>
</dbReference>
<proteinExistence type="predicted"/>
<reference evidence="3 4" key="1">
    <citation type="submission" date="2016-08" db="EMBL/GenBank/DDBJ databases">
        <title>Genome sequence of Clavibacter michiganensis spp. strain CASJ009.</title>
        <authorList>
            <person name="Thapa S.P."/>
            <person name="Coaker G."/>
        </authorList>
    </citation>
    <scope>NUCLEOTIDE SEQUENCE [LARGE SCALE GENOMIC DNA]</scope>
    <source>
        <strain evidence="3">CASJ009</strain>
    </source>
</reference>
<organism evidence="3 4">
    <name type="scientific">Clavibacter michiganensis</name>
    <dbReference type="NCBI Taxonomy" id="28447"/>
    <lineage>
        <taxon>Bacteria</taxon>
        <taxon>Bacillati</taxon>
        <taxon>Actinomycetota</taxon>
        <taxon>Actinomycetes</taxon>
        <taxon>Micrococcales</taxon>
        <taxon>Microbacteriaceae</taxon>
        <taxon>Clavibacter</taxon>
    </lineage>
</organism>
<name>A0A251XWI7_9MICO</name>
<dbReference type="PANTHER" id="PTHR42899">
    <property type="entry name" value="SPERMATOGENESIS-ASSOCIATED PROTEIN 20"/>
    <property type="match status" value="1"/>
</dbReference>
<dbReference type="Pfam" id="PF03190">
    <property type="entry name" value="Thioredox_DsbH"/>
    <property type="match status" value="1"/>
</dbReference>
<dbReference type="InterPro" id="IPR004879">
    <property type="entry name" value="Ssp411-like_TRX"/>
</dbReference>
<dbReference type="EMBL" id="MDHJ01000001">
    <property type="protein sequence ID" value="OUE09944.1"/>
    <property type="molecule type" value="Genomic_DNA"/>
</dbReference>
<evidence type="ECO:0000313" key="3">
    <source>
        <dbReference type="EMBL" id="OUE09944.1"/>
    </source>
</evidence>
<dbReference type="InterPro" id="IPR008928">
    <property type="entry name" value="6-hairpin_glycosidase_sf"/>
</dbReference>
<evidence type="ECO:0000256" key="1">
    <source>
        <dbReference type="SAM" id="MobiDB-lite"/>
    </source>
</evidence>
<evidence type="ECO:0000313" key="4">
    <source>
        <dbReference type="Proteomes" id="UP000195106"/>
    </source>
</evidence>
<dbReference type="PIRSF" id="PIRSF006402">
    <property type="entry name" value="UCP006402_thioredoxin"/>
    <property type="match status" value="1"/>
</dbReference>
<dbReference type="PANTHER" id="PTHR42899:SF1">
    <property type="entry name" value="SPERMATOGENESIS-ASSOCIATED PROTEIN 20"/>
    <property type="match status" value="1"/>
</dbReference>
<accession>A0A251XWI7</accession>
<dbReference type="InterPro" id="IPR036249">
    <property type="entry name" value="Thioredoxin-like_sf"/>
</dbReference>
<dbReference type="CDD" id="cd02955">
    <property type="entry name" value="SSP411"/>
    <property type="match status" value="1"/>
</dbReference>
<sequence>MTNRLADAVSPYLLSHADNPVDWRPWGPEAFAEAARRDVPVLVSVGYSTCHWCHVMARETFSDPVLAERLNAGFVAVKVDREEHPEVDAALITAAGAFTDQLGWPLNVFTTPEGRTFHAGTYSPPEPRAGHPSFRQVLDAVADAWTTRRDQVEQGAGQLSAAIREASARGSAASPLPDAAALDRVAAELAGFEDTEHGGFGSAPKFPVAPVVLLLDTLATSGALAPDRAEATAALVRRTLDAMARSDLRDPVEGGFFRYSTRRDWSEPHYERMLYDNALLLDAYARAGDEEVAAGIVAFLIGTLRRASGGFASAQDSESTVAGRRVEGGYYALDAAGRAAEEPPAVDGKVLTGWNGLAIGALARSGRAFGRPAWIEAARAAADMLLDQHVREDGSLVRASIDGRVSPAVATLEDHGMLADGLLALALATGDAGYAVRARDLVDALIAAAAAAGADAGSDAGGGGSAGFRVPTGADPVLAGFGLDLASDPSEGAYPSGLTAAASAARVLGQLTADPRYDDAARAALATVAAAGATRPIAFGGALEQAVAVDRAARQLVVVLPDAAGADGPADAEGAAGPLAAIARGRIRPPDVALVVTDSGARAWAEAGFDLLAERTAAAGPTAYLCAAFVCRLPVTDADALRAQLAGRSPADAAMPGRAPNGGLRIAA</sequence>